<dbReference type="KEGG" id="mng:MNEG_8739"/>
<dbReference type="PANTHER" id="PTHR18884">
    <property type="entry name" value="SEPTIN"/>
    <property type="match status" value="1"/>
</dbReference>
<feature type="compositionally biased region" description="Low complexity" evidence="2">
    <location>
        <begin position="509"/>
        <end position="527"/>
    </location>
</feature>
<feature type="domain" description="Septin-type G" evidence="3">
    <location>
        <begin position="121"/>
        <end position="404"/>
    </location>
</feature>
<comment type="similarity">
    <text evidence="1">Belongs to the TRAFAC class TrmE-Era-EngA-EngB-Septin-like GTPase superfamily. Septin GTPase family.</text>
</comment>
<keyword evidence="5" id="KW-1185">Reference proteome</keyword>
<name>A0A0D2KV28_9CHLO</name>
<dbReference type="Proteomes" id="UP000054498">
    <property type="component" value="Unassembled WGS sequence"/>
</dbReference>
<dbReference type="AlphaFoldDB" id="A0A0D2KV28"/>
<sequence>MAATRAFHTSLEDTNKNIGLAGIARDTLADGDQGGSEPHPLSPGYSQTPRLEPGGSRASSLADGLPEPLGAGQPSPVVASRRARPATVRAGVTASAGPPRQRQRHQELLGPSRPAPTKIWKRRWVKVLVVGDSGLGKTTLISSLLNTAQELVQVHDGTGTSLAQFRSDPDSLTTTISWKDEESREVWMLRVQDTPGYGDWMNIQCHIDMIKDYVETQNKKWLDMELVDMAEVDDPRVDVCLYCLPPHRLRPNDIRYMAQLGKVVPIIPVVLKSDTMTISEAQRFRQEVAANIKNPTTRGVKQGIRTFAFSPQSVERAGLEPGSPVCPYPLVVIASNDINQAMLRGEQPVFWPQRAYKWGTAEAFNSSHSDLLALRALLLSEGLEEMVASKKQRYEGWRRAALRVPFFRRLRRRAARLALLTLLPAAAFAFAAAHEFDARKIRDAVDRARKDVFKGAASGAASAAAAVEPLLLVAAGKGQQDGALVELPVAAAPAVTAPAAAAPVMAAPVAPGSMQKQQGQGPLQEQQQLRREEQQQHKKGWW</sequence>
<dbReference type="Gene3D" id="3.40.50.300">
    <property type="entry name" value="P-loop containing nucleotide triphosphate hydrolases"/>
    <property type="match status" value="1"/>
</dbReference>
<keyword evidence="1" id="KW-0547">Nucleotide-binding</keyword>
<evidence type="ECO:0000256" key="2">
    <source>
        <dbReference type="SAM" id="MobiDB-lite"/>
    </source>
</evidence>
<dbReference type="OrthoDB" id="416553at2759"/>
<evidence type="ECO:0000313" key="4">
    <source>
        <dbReference type="EMBL" id="KIY99223.1"/>
    </source>
</evidence>
<dbReference type="InterPro" id="IPR030379">
    <property type="entry name" value="G_SEPTIN_dom"/>
</dbReference>
<dbReference type="GO" id="GO:0005525">
    <property type="term" value="F:GTP binding"/>
    <property type="evidence" value="ECO:0007669"/>
    <property type="project" value="UniProtKB-KW"/>
</dbReference>
<evidence type="ECO:0000256" key="1">
    <source>
        <dbReference type="RuleBase" id="RU004560"/>
    </source>
</evidence>
<feature type="region of interest" description="Disordered" evidence="2">
    <location>
        <begin position="1"/>
        <end position="114"/>
    </location>
</feature>
<protein>
    <submittedName>
        <fullName evidence="4">Neuronal-specific septin-3</fullName>
    </submittedName>
</protein>
<dbReference type="InterPro" id="IPR027417">
    <property type="entry name" value="P-loop_NTPase"/>
</dbReference>
<evidence type="ECO:0000259" key="3">
    <source>
        <dbReference type="PROSITE" id="PS51719"/>
    </source>
</evidence>
<dbReference type="PROSITE" id="PS51719">
    <property type="entry name" value="G_SEPTIN"/>
    <property type="match status" value="1"/>
</dbReference>
<dbReference type="RefSeq" id="XP_013898243.1">
    <property type="nucleotide sequence ID" value="XM_014042789.1"/>
</dbReference>
<accession>A0A0D2KV28</accession>
<dbReference type="Pfam" id="PF00735">
    <property type="entry name" value="Septin"/>
    <property type="match status" value="1"/>
</dbReference>
<organism evidence="4 5">
    <name type="scientific">Monoraphidium neglectum</name>
    <dbReference type="NCBI Taxonomy" id="145388"/>
    <lineage>
        <taxon>Eukaryota</taxon>
        <taxon>Viridiplantae</taxon>
        <taxon>Chlorophyta</taxon>
        <taxon>core chlorophytes</taxon>
        <taxon>Chlorophyceae</taxon>
        <taxon>CS clade</taxon>
        <taxon>Sphaeropleales</taxon>
        <taxon>Selenastraceae</taxon>
        <taxon>Monoraphidium</taxon>
    </lineage>
</organism>
<dbReference type="GeneID" id="25741614"/>
<dbReference type="STRING" id="145388.A0A0D2KV28"/>
<feature type="region of interest" description="Disordered" evidence="2">
    <location>
        <begin position="509"/>
        <end position="542"/>
    </location>
</feature>
<evidence type="ECO:0000313" key="5">
    <source>
        <dbReference type="Proteomes" id="UP000054498"/>
    </source>
</evidence>
<keyword evidence="1" id="KW-0342">GTP-binding</keyword>
<dbReference type="SUPFAM" id="SSF52540">
    <property type="entry name" value="P-loop containing nucleoside triphosphate hydrolases"/>
    <property type="match status" value="1"/>
</dbReference>
<proteinExistence type="inferred from homology"/>
<gene>
    <name evidence="4" type="ORF">MNEG_8739</name>
</gene>
<dbReference type="EMBL" id="KK101914">
    <property type="protein sequence ID" value="KIY99223.1"/>
    <property type="molecule type" value="Genomic_DNA"/>
</dbReference>
<reference evidence="4 5" key="1">
    <citation type="journal article" date="2013" name="BMC Genomics">
        <title>Reconstruction of the lipid metabolism for the microalga Monoraphidium neglectum from its genome sequence reveals characteristics suitable for biofuel production.</title>
        <authorList>
            <person name="Bogen C."/>
            <person name="Al-Dilaimi A."/>
            <person name="Albersmeier A."/>
            <person name="Wichmann J."/>
            <person name="Grundmann M."/>
            <person name="Rupp O."/>
            <person name="Lauersen K.J."/>
            <person name="Blifernez-Klassen O."/>
            <person name="Kalinowski J."/>
            <person name="Goesmann A."/>
            <person name="Mussgnug J.H."/>
            <person name="Kruse O."/>
        </authorList>
    </citation>
    <scope>NUCLEOTIDE SEQUENCE [LARGE SCALE GENOMIC DNA]</scope>
    <source>
        <strain evidence="4 5">SAG 48.87</strain>
    </source>
</reference>